<name>A0ABN7T9L1_OIKDI</name>
<dbReference type="EC" id="3.6.4.13" evidence="1"/>
<keyword evidence="2" id="KW-0547">Nucleotide-binding</keyword>
<evidence type="ECO:0000256" key="5">
    <source>
        <dbReference type="ARBA" id="ARBA00022840"/>
    </source>
</evidence>
<evidence type="ECO:0000259" key="8">
    <source>
        <dbReference type="PROSITE" id="PS51192"/>
    </source>
</evidence>
<feature type="region of interest" description="Disordered" evidence="7">
    <location>
        <begin position="1"/>
        <end position="34"/>
    </location>
</feature>
<reference evidence="10 11" key="1">
    <citation type="submission" date="2021-04" db="EMBL/GenBank/DDBJ databases">
        <authorList>
            <person name="Bliznina A."/>
        </authorList>
    </citation>
    <scope>NUCLEOTIDE SEQUENCE [LARGE SCALE GENOMIC DNA]</scope>
</reference>
<gene>
    <name evidence="10" type="ORF">OKIOD_LOCUS15339</name>
</gene>
<feature type="domain" description="Helicase ATP-binding" evidence="8">
    <location>
        <begin position="188"/>
        <end position="304"/>
    </location>
</feature>
<dbReference type="PROSITE" id="PS51192">
    <property type="entry name" value="HELICASE_ATP_BIND_1"/>
    <property type="match status" value="1"/>
</dbReference>
<sequence length="375" mass="38313">MGYGDRNGGGYGGGGGGRSYGGGGGGSRSYGGSGGGGGGYGGGRSYGGSGGGGGRSYGGGGGGYGGGSGGGGYGGGSGGGGYGSFGGGSSGDRWNTGDSFSGMKAVDYNSVANFIPIVKEFYQECEAVQNRSEAEVMEWRSQKEVYVQGPANFKPILQFLEAGIPDYLMQTISAANYLTPTTIQSQSWPIALSGADMQGIARTGSGKTLAFVLPAIIHIMAQPDLRPGDGPVAVILAPTRELAKQVQEVAEQFGRPCGVNTVAVYGGADKRSQIGALDKGAHIVVACPGRLLDLIHSGKDIEIIEGLPLTKTVSLSINRPNKSSSNNVLNSRRSRSNAGHGFRTTNPENCWSNPSRSPDAYVFCYLAEGNPEARC</sequence>
<evidence type="ECO:0000313" key="11">
    <source>
        <dbReference type="Proteomes" id="UP001158576"/>
    </source>
</evidence>
<dbReference type="InterPro" id="IPR011545">
    <property type="entry name" value="DEAD/DEAH_box_helicase_dom"/>
</dbReference>
<feature type="region of interest" description="Disordered" evidence="7">
    <location>
        <begin position="318"/>
        <end position="350"/>
    </location>
</feature>
<dbReference type="SUPFAM" id="SSF52540">
    <property type="entry name" value="P-loop containing nucleoside triphosphate hydrolases"/>
    <property type="match status" value="1"/>
</dbReference>
<keyword evidence="5" id="KW-0067">ATP-binding</keyword>
<evidence type="ECO:0000256" key="3">
    <source>
        <dbReference type="ARBA" id="ARBA00022801"/>
    </source>
</evidence>
<feature type="compositionally biased region" description="Low complexity" evidence="7">
    <location>
        <begin position="321"/>
        <end position="331"/>
    </location>
</feature>
<protein>
    <recommendedName>
        <fullName evidence="1">RNA helicase</fullName>
        <ecNumber evidence="1">3.6.4.13</ecNumber>
    </recommendedName>
</protein>
<evidence type="ECO:0000256" key="1">
    <source>
        <dbReference type="ARBA" id="ARBA00012552"/>
    </source>
</evidence>
<dbReference type="PROSITE" id="PS51195">
    <property type="entry name" value="Q_MOTIF"/>
    <property type="match status" value="1"/>
</dbReference>
<dbReference type="Pfam" id="PF00270">
    <property type="entry name" value="DEAD"/>
    <property type="match status" value="1"/>
</dbReference>
<evidence type="ECO:0000256" key="7">
    <source>
        <dbReference type="SAM" id="MobiDB-lite"/>
    </source>
</evidence>
<dbReference type="InterPro" id="IPR014001">
    <property type="entry name" value="Helicase_ATP-bd"/>
</dbReference>
<dbReference type="PANTHER" id="PTHR47958">
    <property type="entry name" value="ATP-DEPENDENT RNA HELICASE DBP3"/>
    <property type="match status" value="1"/>
</dbReference>
<accession>A0ABN7T9L1</accession>
<dbReference type="InterPro" id="IPR014014">
    <property type="entry name" value="RNA_helicase_DEAD_Q_motif"/>
</dbReference>
<feature type="domain" description="DEAD-box RNA helicase Q" evidence="9">
    <location>
        <begin position="157"/>
        <end position="185"/>
    </location>
</feature>
<dbReference type="EMBL" id="OU015567">
    <property type="protein sequence ID" value="CAG5112351.1"/>
    <property type="molecule type" value="Genomic_DNA"/>
</dbReference>
<dbReference type="Proteomes" id="UP001158576">
    <property type="component" value="Chromosome 2"/>
</dbReference>
<evidence type="ECO:0000256" key="4">
    <source>
        <dbReference type="ARBA" id="ARBA00022806"/>
    </source>
</evidence>
<keyword evidence="11" id="KW-1185">Reference proteome</keyword>
<keyword evidence="3" id="KW-0378">Hydrolase</keyword>
<dbReference type="SMART" id="SM00487">
    <property type="entry name" value="DEXDc"/>
    <property type="match status" value="1"/>
</dbReference>
<dbReference type="Gene3D" id="3.40.50.300">
    <property type="entry name" value="P-loop containing nucleotide triphosphate hydrolases"/>
    <property type="match status" value="1"/>
</dbReference>
<proteinExistence type="predicted"/>
<keyword evidence="4" id="KW-0347">Helicase</keyword>
<evidence type="ECO:0000259" key="9">
    <source>
        <dbReference type="PROSITE" id="PS51195"/>
    </source>
</evidence>
<organism evidence="10 11">
    <name type="scientific">Oikopleura dioica</name>
    <name type="common">Tunicate</name>
    <dbReference type="NCBI Taxonomy" id="34765"/>
    <lineage>
        <taxon>Eukaryota</taxon>
        <taxon>Metazoa</taxon>
        <taxon>Chordata</taxon>
        <taxon>Tunicata</taxon>
        <taxon>Appendicularia</taxon>
        <taxon>Copelata</taxon>
        <taxon>Oikopleuridae</taxon>
        <taxon>Oikopleura</taxon>
    </lineage>
</organism>
<evidence type="ECO:0000256" key="2">
    <source>
        <dbReference type="ARBA" id="ARBA00022741"/>
    </source>
</evidence>
<evidence type="ECO:0000313" key="10">
    <source>
        <dbReference type="EMBL" id="CAG5112351.1"/>
    </source>
</evidence>
<evidence type="ECO:0000256" key="6">
    <source>
        <dbReference type="PROSITE-ProRule" id="PRU00552"/>
    </source>
</evidence>
<feature type="short sequence motif" description="Q motif" evidence="6">
    <location>
        <begin position="157"/>
        <end position="185"/>
    </location>
</feature>
<dbReference type="InterPro" id="IPR027417">
    <property type="entry name" value="P-loop_NTPase"/>
</dbReference>